<keyword evidence="12" id="KW-0472">Membrane</keyword>
<dbReference type="Gene3D" id="2.10.50.10">
    <property type="entry name" value="Tumor Necrosis Factor Receptor, subunit A, domain 2"/>
    <property type="match status" value="1"/>
</dbReference>
<keyword evidence="18" id="KW-1185">Reference proteome</keyword>
<dbReference type="PRINTS" id="PR00344">
    <property type="entry name" value="BCTRLSENSOR"/>
</dbReference>
<dbReference type="PANTHER" id="PTHR45339">
    <property type="entry name" value="HYBRID SIGNAL TRANSDUCTION HISTIDINE KINASE J"/>
    <property type="match status" value="1"/>
</dbReference>
<feature type="modified residue" description="4-aspartylphosphate" evidence="9">
    <location>
        <position position="1768"/>
    </location>
</feature>
<feature type="compositionally biased region" description="Polar residues" evidence="11">
    <location>
        <begin position="1666"/>
        <end position="1684"/>
    </location>
</feature>
<dbReference type="InterPro" id="IPR001245">
    <property type="entry name" value="Ser-Thr/Tyr_kinase_cat_dom"/>
</dbReference>
<dbReference type="Gene3D" id="3.40.50.2300">
    <property type="match status" value="4"/>
</dbReference>
<feature type="compositionally biased region" description="Polar residues" evidence="11">
    <location>
        <begin position="1867"/>
        <end position="1883"/>
    </location>
</feature>
<dbReference type="GO" id="GO:0000155">
    <property type="term" value="F:phosphorelay sensor kinase activity"/>
    <property type="evidence" value="ECO:0007669"/>
    <property type="project" value="InterPro"/>
</dbReference>
<feature type="compositionally biased region" description="Polar residues" evidence="11">
    <location>
        <begin position="1645"/>
        <end position="1659"/>
    </location>
</feature>
<dbReference type="SUPFAM" id="SSF47384">
    <property type="entry name" value="Homodimeric domain of signal transducing histidine kinase"/>
    <property type="match status" value="1"/>
</dbReference>
<dbReference type="InterPro" id="IPR036097">
    <property type="entry name" value="HisK_dim/P_sf"/>
</dbReference>
<evidence type="ECO:0000313" key="17">
    <source>
        <dbReference type="EMBL" id="GAN02768.1"/>
    </source>
</evidence>
<dbReference type="SMART" id="SM00448">
    <property type="entry name" value="REC"/>
    <property type="match status" value="1"/>
</dbReference>
<name>A0A0C9MLS3_9FUNG</name>
<evidence type="ECO:0000256" key="6">
    <source>
        <dbReference type="ARBA" id="ARBA00022777"/>
    </source>
</evidence>
<evidence type="ECO:0000256" key="2">
    <source>
        <dbReference type="ARBA" id="ARBA00012438"/>
    </source>
</evidence>
<evidence type="ECO:0000256" key="13">
    <source>
        <dbReference type="SAM" id="SignalP"/>
    </source>
</evidence>
<protein>
    <recommendedName>
        <fullName evidence="2">histidine kinase</fullName>
        <ecNumber evidence="2">2.7.13.3</ecNumber>
    </recommendedName>
</protein>
<evidence type="ECO:0000259" key="14">
    <source>
        <dbReference type="PROSITE" id="PS50011"/>
    </source>
</evidence>
<dbReference type="PROSITE" id="PS50109">
    <property type="entry name" value="HIS_KIN"/>
    <property type="match status" value="1"/>
</dbReference>
<evidence type="ECO:0000256" key="5">
    <source>
        <dbReference type="ARBA" id="ARBA00022741"/>
    </source>
</evidence>
<dbReference type="FunFam" id="1.10.287.130:FF:000002">
    <property type="entry name" value="Two-component osmosensing histidine kinase"/>
    <property type="match status" value="1"/>
</dbReference>
<dbReference type="STRING" id="91626.A0A0C9MLS3"/>
<evidence type="ECO:0000256" key="11">
    <source>
        <dbReference type="SAM" id="MobiDB-lite"/>
    </source>
</evidence>
<dbReference type="InterPro" id="IPR025997">
    <property type="entry name" value="SBP_2_dom"/>
</dbReference>
<dbReference type="SUPFAM" id="SSF57184">
    <property type="entry name" value="Growth factor receptor domain"/>
    <property type="match status" value="1"/>
</dbReference>
<feature type="region of interest" description="Disordered" evidence="11">
    <location>
        <begin position="1645"/>
        <end position="1684"/>
    </location>
</feature>
<dbReference type="InterPro" id="IPR028082">
    <property type="entry name" value="Peripla_BP_I"/>
</dbReference>
<keyword evidence="10" id="KW-0175">Coiled coil</keyword>
<dbReference type="InterPro" id="IPR005467">
    <property type="entry name" value="His_kinase_dom"/>
</dbReference>
<dbReference type="Gene3D" id="1.10.287.130">
    <property type="match status" value="1"/>
</dbReference>
<feature type="region of interest" description="Disordered" evidence="11">
    <location>
        <begin position="1843"/>
        <end position="1883"/>
    </location>
</feature>
<evidence type="ECO:0000313" key="18">
    <source>
        <dbReference type="Proteomes" id="UP000053815"/>
    </source>
</evidence>
<reference evidence="17" key="1">
    <citation type="submission" date="2014-09" db="EMBL/GenBank/DDBJ databases">
        <title>Draft genome sequence of an oleaginous Mucoromycotina fungus Mucor ambiguus NBRC6742.</title>
        <authorList>
            <person name="Takeda I."/>
            <person name="Yamane N."/>
            <person name="Morita T."/>
            <person name="Tamano K."/>
            <person name="Machida M."/>
            <person name="Baker S."/>
            <person name="Koike H."/>
        </authorList>
    </citation>
    <scope>NUCLEOTIDE SEQUENCE</scope>
    <source>
        <strain evidence="17">NBRC 6742</strain>
    </source>
</reference>
<dbReference type="Gene3D" id="1.10.510.10">
    <property type="entry name" value="Transferase(Phosphotransferase) domain 1"/>
    <property type="match status" value="1"/>
</dbReference>
<feature type="coiled-coil region" evidence="10">
    <location>
        <begin position="1139"/>
        <end position="1195"/>
    </location>
</feature>
<keyword evidence="12" id="KW-0812">Transmembrane</keyword>
<evidence type="ECO:0000256" key="10">
    <source>
        <dbReference type="SAM" id="Coils"/>
    </source>
</evidence>
<keyword evidence="8" id="KW-0902">Two-component regulatory system</keyword>
<dbReference type="InterPro" id="IPR009030">
    <property type="entry name" value="Growth_fac_rcpt_cys_sf"/>
</dbReference>
<feature type="transmembrane region" description="Helical" evidence="12">
    <location>
        <begin position="585"/>
        <end position="603"/>
    </location>
</feature>
<dbReference type="SUPFAM" id="SSF53822">
    <property type="entry name" value="Periplasmic binding protein-like I"/>
    <property type="match status" value="2"/>
</dbReference>
<gene>
    <name evidence="17" type="ORF">MAM1_0027c02215</name>
</gene>
<dbReference type="SUPFAM" id="SSF56112">
    <property type="entry name" value="Protein kinase-like (PK-like)"/>
    <property type="match status" value="1"/>
</dbReference>
<dbReference type="CDD" id="cd00082">
    <property type="entry name" value="HisKA"/>
    <property type="match status" value="1"/>
</dbReference>
<proteinExistence type="predicted"/>
<dbReference type="Gene3D" id="3.30.565.10">
    <property type="entry name" value="Histidine kinase-like ATPase, C-terminal domain"/>
    <property type="match status" value="1"/>
</dbReference>
<dbReference type="SUPFAM" id="SSF55874">
    <property type="entry name" value="ATPase domain of HSP90 chaperone/DNA topoisomerase II/histidine kinase"/>
    <property type="match status" value="1"/>
</dbReference>
<dbReference type="InterPro" id="IPR003661">
    <property type="entry name" value="HisK_dim/P_dom"/>
</dbReference>
<keyword evidence="6 17" id="KW-0418">Kinase</keyword>
<evidence type="ECO:0000259" key="16">
    <source>
        <dbReference type="PROSITE" id="PS50110"/>
    </source>
</evidence>
<comment type="catalytic activity">
    <reaction evidence="1">
        <text>ATP + protein L-histidine = ADP + protein N-phospho-L-histidine.</text>
        <dbReference type="EC" id="2.7.13.3"/>
    </reaction>
</comment>
<dbReference type="SMART" id="SM01411">
    <property type="entry name" value="Ephrin_rec_like"/>
    <property type="match status" value="1"/>
</dbReference>
<dbReference type="SUPFAM" id="SSF52172">
    <property type="entry name" value="CheY-like"/>
    <property type="match status" value="1"/>
</dbReference>
<feature type="region of interest" description="Disordered" evidence="11">
    <location>
        <begin position="1583"/>
        <end position="1611"/>
    </location>
</feature>
<feature type="domain" description="Response regulatory" evidence="16">
    <location>
        <begin position="1714"/>
        <end position="1837"/>
    </location>
</feature>
<dbReference type="InterPro" id="IPR011006">
    <property type="entry name" value="CheY-like_superfamily"/>
</dbReference>
<dbReference type="Pfam" id="PF02518">
    <property type="entry name" value="HATPase_c"/>
    <property type="match status" value="1"/>
</dbReference>
<dbReference type="Pfam" id="PF13407">
    <property type="entry name" value="Peripla_BP_4"/>
    <property type="match status" value="1"/>
</dbReference>
<dbReference type="PROSITE" id="PS50110">
    <property type="entry name" value="RESPONSE_REGULATORY"/>
    <property type="match status" value="1"/>
</dbReference>
<feature type="transmembrane region" description="Helical" evidence="12">
    <location>
        <begin position="717"/>
        <end position="741"/>
    </location>
</feature>
<dbReference type="GO" id="GO:0005524">
    <property type="term" value="F:ATP binding"/>
    <property type="evidence" value="ECO:0007669"/>
    <property type="project" value="UniProtKB-KW"/>
</dbReference>
<evidence type="ECO:0000256" key="4">
    <source>
        <dbReference type="ARBA" id="ARBA00022679"/>
    </source>
</evidence>
<dbReference type="PROSITE" id="PS50011">
    <property type="entry name" value="PROTEIN_KINASE_DOM"/>
    <property type="match status" value="1"/>
</dbReference>
<feature type="domain" description="Histidine kinase" evidence="15">
    <location>
        <begin position="1205"/>
        <end position="1458"/>
    </location>
</feature>
<feature type="compositionally biased region" description="Polar residues" evidence="11">
    <location>
        <begin position="1589"/>
        <end position="1611"/>
    </location>
</feature>
<dbReference type="PANTHER" id="PTHR45339:SF1">
    <property type="entry name" value="HYBRID SIGNAL TRANSDUCTION HISTIDINE KINASE J"/>
    <property type="match status" value="1"/>
</dbReference>
<dbReference type="EMBL" id="DF836316">
    <property type="protein sequence ID" value="GAN02768.1"/>
    <property type="molecule type" value="Genomic_DNA"/>
</dbReference>
<evidence type="ECO:0000256" key="12">
    <source>
        <dbReference type="SAM" id="Phobius"/>
    </source>
</evidence>
<feature type="chain" id="PRO_5002209467" description="histidine kinase" evidence="13">
    <location>
        <begin position="22"/>
        <end position="1905"/>
    </location>
</feature>
<dbReference type="InterPro" id="IPR003594">
    <property type="entry name" value="HATPase_dom"/>
</dbReference>
<dbReference type="CDD" id="cd16922">
    <property type="entry name" value="HATPase_EvgS-ArcB-TorS-like"/>
    <property type="match status" value="1"/>
</dbReference>
<sequence>MPKLYISLIFLIFNLIRHASQLTFQKTTIPQCATSPYYDPNVRPKIAVISHDSAISTFAQNPEQGARDAAAILDVQIDWNRHFINSASKMITDIHDAVDNKVAGIIVTIPNEDVLEAVRYAISHHIPVIVYNAGYAYAEQLGLTRVMIDNFETGKYMAKELVSRGYSRPLVLQITNIKDTSFSSRYRGVSETLGFDPELMAISDSNDTQKAINQLTNYFEQHTAFDSIISLGGYLGTDIVSSAALGVLSRNSTRKLGVAFFDTGGLNLTRLMNQHTDVFGISQLPYYQAALPVFLMYLRITTGHNLYNNQTINTGPLLVTNETLSFVRENEQSTLIPLSTKEARIGAILPNAQGDTYNGAIMTGIKDLATKLNWEVLNVVEVGHPEGQIQQELDYYVNENIAGIVMQTSDQDLLDYSVQKANTSGIPLVTIGTFYEELNHTTSAKIHNIALDVLDLSRNVAEAVVNGNYSRPLCIAEITPWKQSGFCDRFYREFNSLAAQRNMTVDRLPSFNVNISTDSSMDLEVAAILASLEGSGSSPDTYVTMSEYTFETLNSGYLTNSTHMFTSADLYDQMQAYLEKRVRELWFLNTFSMGFTSVLDVLFSKVLTAQPWRLTHLSAPKVATICSPGSFYYELSKSYYCMDQAGHTVKSIRCAQCPANTYSPIADMVECLPCPRGTYSEVGSDQCKTCVKDEANSGQNDHCLDYFASESDAKKKLYMSIFIPIGVVIVCLIIGWLLWLLRKRKRSVNAISDETWLLSYQKLTRPSLPHMSSITSSFTETSLIGPDVDNFATTYITPDHSSPLSPFQQQMNQQGNTLDSNLAAPSDSTKSSSVRSSADHLFEKRNYTLEFTVGYHRNLPVFIKQIGFKKLKIDDSIREEVALMKYARHPKLVEFVGLCAEPHATFVVEEYCAKGSLADVLSNSDIDLTWIFRFSLINDLIDGLDFLQHSRFNYHGSLTSFSCLITGKWELKITDYGLSKVRCSQIDPTVVGALRKNSHVDSKDLCSNHTQILTSSEHLLWIAPESVACTPIGLYMTSPTKGADIYSVGIIMNEILTRERPYQKLLNQGISYENIFQRVCEENLRVTMRAAADDEYADKINMIIHDCLQSDPNSRPNCLAIKDQMRNIDPYLTDSDNVVDNLANLLEKYANDMENLVRKRTANLQQRTLELEEERARTQTLLQDLKAAKEVAEAAAAAKQNFLANMSHEIRTPMNAVIGMSRILMESDLPSDLYECAETIESSGNHLMAIIDDILDYSKIESGKLSLEKRILDLTFVIESAIKLVAPNYLDKDLTLWYEIDPNIPVRIYGDLVRIRQVILNLLSNAFKFTKTGHVHVHVQLCPHSQLHITKPAPDHAANDEEISETVPLITEESELPNDIVPFLVSVTDTGIGIPKDKSSKLFQSFSQVDASTTRNFGGTGLGLAISRQLCRMMGGDMWVESELGKGSTFNFQMLLQKQADSPTYGEQNHLDELEKLCKNPLVIAEKEPSKTCWKSILSNFQITGTKSMSYKESLSYFKDYDTLQIKHSVLIVDDDLNVVDGFGPQTTSSEAIINELRSQFSFLINIPTLCINDLRLRKPTKLEKPPSTIGQQVSASPALDDSSSTPQDELSNPFDVVNNSFLSICKPFKNSKLLSTLHRLTSNNAKSNKETSSPSISSADALLTRNRSQVSNPTTESSSHSNIESPQYLVYRSNSFSSTSSGRPLADFLSGVRSLLVDDNPINQKVLSRMLTRMGMHPQIAGNGREACDIVTSARNAGEPIELIFMDIWMPEMNGLEAATKIRQELASSAVNPYIIAMTACVMPGDREKCIDAGMNGYVSKPVRKEELEAALHTYTQILVTNDLPAMDNEEEGYSSSTPPEEAHHSQQPSSTVIDMQQQPSVGKNAIVNVPIVTVTTEDEPLSL</sequence>
<accession>A0A0C9MLS3</accession>
<dbReference type="Proteomes" id="UP000053815">
    <property type="component" value="Unassembled WGS sequence"/>
</dbReference>
<evidence type="ECO:0000256" key="3">
    <source>
        <dbReference type="ARBA" id="ARBA00022553"/>
    </source>
</evidence>
<feature type="domain" description="Protein kinase" evidence="14">
    <location>
        <begin position="827"/>
        <end position="1132"/>
    </location>
</feature>
<dbReference type="SMART" id="SM00388">
    <property type="entry name" value="HisKA"/>
    <property type="match status" value="1"/>
</dbReference>
<dbReference type="CDD" id="cd17546">
    <property type="entry name" value="REC_hyHK_CKI1_RcsC-like"/>
    <property type="match status" value="1"/>
</dbReference>
<keyword evidence="7" id="KW-0067">ATP-binding</keyword>
<dbReference type="Pfam" id="PF00072">
    <property type="entry name" value="Response_reg"/>
    <property type="match status" value="1"/>
</dbReference>
<organism evidence="17">
    <name type="scientific">Mucor ambiguus</name>
    <dbReference type="NCBI Taxonomy" id="91626"/>
    <lineage>
        <taxon>Eukaryota</taxon>
        <taxon>Fungi</taxon>
        <taxon>Fungi incertae sedis</taxon>
        <taxon>Mucoromycota</taxon>
        <taxon>Mucoromycotina</taxon>
        <taxon>Mucoromycetes</taxon>
        <taxon>Mucorales</taxon>
        <taxon>Mucorineae</taxon>
        <taxon>Mucoraceae</taxon>
        <taxon>Mucor</taxon>
    </lineage>
</organism>
<dbReference type="EC" id="2.7.13.3" evidence="2"/>
<dbReference type="InterPro" id="IPR004358">
    <property type="entry name" value="Sig_transdc_His_kin-like_C"/>
</dbReference>
<feature type="signal peptide" evidence="13">
    <location>
        <begin position="1"/>
        <end position="21"/>
    </location>
</feature>
<dbReference type="Pfam" id="PF07714">
    <property type="entry name" value="PK_Tyr_Ser-Thr"/>
    <property type="match status" value="1"/>
</dbReference>
<dbReference type="InterPro" id="IPR000719">
    <property type="entry name" value="Prot_kinase_dom"/>
</dbReference>
<evidence type="ECO:0000256" key="9">
    <source>
        <dbReference type="PROSITE-ProRule" id="PRU00169"/>
    </source>
</evidence>
<evidence type="ECO:0000256" key="1">
    <source>
        <dbReference type="ARBA" id="ARBA00000085"/>
    </source>
</evidence>
<keyword evidence="4" id="KW-0808">Transferase</keyword>
<evidence type="ECO:0000259" key="15">
    <source>
        <dbReference type="PROSITE" id="PS50109"/>
    </source>
</evidence>
<dbReference type="Pfam" id="PF00512">
    <property type="entry name" value="HisKA"/>
    <property type="match status" value="1"/>
</dbReference>
<dbReference type="SMART" id="SM00387">
    <property type="entry name" value="HATPase_c"/>
    <property type="match status" value="1"/>
</dbReference>
<evidence type="ECO:0000256" key="7">
    <source>
        <dbReference type="ARBA" id="ARBA00022840"/>
    </source>
</evidence>
<keyword evidence="12" id="KW-1133">Transmembrane helix</keyword>
<keyword evidence="3 9" id="KW-0597">Phosphoprotein</keyword>
<dbReference type="InterPro" id="IPR011009">
    <property type="entry name" value="Kinase-like_dom_sf"/>
</dbReference>
<evidence type="ECO:0000256" key="8">
    <source>
        <dbReference type="ARBA" id="ARBA00023012"/>
    </source>
</evidence>
<dbReference type="InterPro" id="IPR001789">
    <property type="entry name" value="Sig_transdc_resp-reg_receiver"/>
</dbReference>
<dbReference type="OrthoDB" id="60033at2759"/>
<keyword evidence="13" id="KW-0732">Signal</keyword>
<dbReference type="InterPro" id="IPR036890">
    <property type="entry name" value="HATPase_C_sf"/>
</dbReference>
<keyword evidence="5" id="KW-0547">Nucleotide-binding</keyword>